<dbReference type="EMBL" id="DRBW01000056">
    <property type="protein sequence ID" value="HDM89874.1"/>
    <property type="molecule type" value="Genomic_DNA"/>
</dbReference>
<name>A0A7C1BE09_UNCW3</name>
<dbReference type="InterPro" id="IPR011055">
    <property type="entry name" value="Dup_hybrid_motif"/>
</dbReference>
<evidence type="ECO:0000259" key="4">
    <source>
        <dbReference type="Pfam" id="PF01551"/>
    </source>
</evidence>
<feature type="domain" description="M23ase beta-sheet core" evidence="4">
    <location>
        <begin position="160"/>
        <end position="254"/>
    </location>
</feature>
<sequence>MKEGYTVIIISKKGGRFQFFIRKRLFFLVLSLFLALVLLVVITTIFYSSLYKEVLRARFLKMENARLKKENAKVVELARRLEELEKFRKRVSEMLGLQYSPPPPDIGLALKEEVKREGEPRRPVFPDTAEKAVEELPPPDEYIPSGMPVKGVVSRTFSRDHPGIDIVAPLGSPVIATASGIVLKASYSERFGNQVLIDHNGQYRTLYGHLDRIFVKPGDKVKKGEIIGSVGTSGLSTGPHLHYEVFLKNARIDPLLFVQE</sequence>
<keyword evidence="3" id="KW-1133">Transmembrane helix</keyword>
<evidence type="ECO:0000256" key="2">
    <source>
        <dbReference type="SAM" id="Coils"/>
    </source>
</evidence>
<dbReference type="SUPFAM" id="SSF51261">
    <property type="entry name" value="Duplicated hybrid motif"/>
    <property type="match status" value="1"/>
</dbReference>
<protein>
    <recommendedName>
        <fullName evidence="4">M23ase beta-sheet core domain-containing protein</fullName>
    </recommendedName>
</protein>
<dbReference type="GO" id="GO:0004222">
    <property type="term" value="F:metalloendopeptidase activity"/>
    <property type="evidence" value="ECO:0007669"/>
    <property type="project" value="TreeGrafter"/>
</dbReference>
<evidence type="ECO:0000256" key="1">
    <source>
        <dbReference type="ARBA" id="ARBA00022729"/>
    </source>
</evidence>
<keyword evidence="1" id="KW-0732">Signal</keyword>
<dbReference type="InterPro" id="IPR016047">
    <property type="entry name" value="M23ase_b-sheet_dom"/>
</dbReference>
<keyword evidence="2" id="KW-0175">Coiled coil</keyword>
<accession>A0A7C1BE09</accession>
<keyword evidence="3" id="KW-0472">Membrane</keyword>
<comment type="caution">
    <text evidence="5">The sequence shown here is derived from an EMBL/GenBank/DDBJ whole genome shotgun (WGS) entry which is preliminary data.</text>
</comment>
<dbReference type="Pfam" id="PF01551">
    <property type="entry name" value="Peptidase_M23"/>
    <property type="match status" value="1"/>
</dbReference>
<dbReference type="PANTHER" id="PTHR21666:SF289">
    <property type="entry name" value="L-ALA--D-GLU ENDOPEPTIDASE"/>
    <property type="match status" value="1"/>
</dbReference>
<evidence type="ECO:0000256" key="3">
    <source>
        <dbReference type="SAM" id="Phobius"/>
    </source>
</evidence>
<organism evidence="5">
    <name type="scientific">candidate division WOR-3 bacterium</name>
    <dbReference type="NCBI Taxonomy" id="2052148"/>
    <lineage>
        <taxon>Bacteria</taxon>
        <taxon>Bacteria division WOR-3</taxon>
    </lineage>
</organism>
<evidence type="ECO:0000313" key="5">
    <source>
        <dbReference type="EMBL" id="HDM89874.1"/>
    </source>
</evidence>
<dbReference type="PANTHER" id="PTHR21666">
    <property type="entry name" value="PEPTIDASE-RELATED"/>
    <property type="match status" value="1"/>
</dbReference>
<feature type="coiled-coil region" evidence="2">
    <location>
        <begin position="60"/>
        <end position="87"/>
    </location>
</feature>
<gene>
    <name evidence="5" type="ORF">ENG67_01530</name>
</gene>
<dbReference type="CDD" id="cd12797">
    <property type="entry name" value="M23_peptidase"/>
    <property type="match status" value="1"/>
</dbReference>
<reference evidence="5" key="1">
    <citation type="journal article" date="2020" name="mSystems">
        <title>Genome- and Community-Level Interaction Insights into Carbon Utilization and Element Cycling Functions of Hydrothermarchaeota in Hydrothermal Sediment.</title>
        <authorList>
            <person name="Zhou Z."/>
            <person name="Liu Y."/>
            <person name="Xu W."/>
            <person name="Pan J."/>
            <person name="Luo Z.H."/>
            <person name="Li M."/>
        </authorList>
    </citation>
    <scope>NUCLEOTIDE SEQUENCE [LARGE SCALE GENOMIC DNA]</scope>
    <source>
        <strain evidence="5">HyVt-237</strain>
    </source>
</reference>
<dbReference type="InterPro" id="IPR050570">
    <property type="entry name" value="Cell_wall_metabolism_enzyme"/>
</dbReference>
<dbReference type="Gene3D" id="2.70.70.10">
    <property type="entry name" value="Glucose Permease (Domain IIA)"/>
    <property type="match status" value="1"/>
</dbReference>
<keyword evidence="3" id="KW-0812">Transmembrane</keyword>
<proteinExistence type="predicted"/>
<feature type="transmembrane region" description="Helical" evidence="3">
    <location>
        <begin position="25"/>
        <end position="47"/>
    </location>
</feature>
<dbReference type="AlphaFoldDB" id="A0A7C1BE09"/>
<dbReference type="Proteomes" id="UP000885931">
    <property type="component" value="Unassembled WGS sequence"/>
</dbReference>